<evidence type="ECO:0008006" key="3">
    <source>
        <dbReference type="Google" id="ProtNLM"/>
    </source>
</evidence>
<comment type="caution">
    <text evidence="1">The sequence shown here is derived from an EMBL/GenBank/DDBJ whole genome shotgun (WGS) entry which is preliminary data.</text>
</comment>
<accession>A0ABV6A166</accession>
<organism evidence="1 2">
    <name type="scientific">Allokutzneria oryzae</name>
    <dbReference type="NCBI Taxonomy" id="1378989"/>
    <lineage>
        <taxon>Bacteria</taxon>
        <taxon>Bacillati</taxon>
        <taxon>Actinomycetota</taxon>
        <taxon>Actinomycetes</taxon>
        <taxon>Pseudonocardiales</taxon>
        <taxon>Pseudonocardiaceae</taxon>
        <taxon>Allokutzneria</taxon>
    </lineage>
</organism>
<dbReference type="RefSeq" id="WP_377856014.1">
    <property type="nucleotide sequence ID" value="NZ_JBHLZU010000019.1"/>
</dbReference>
<name>A0ABV6A166_9PSEU</name>
<proteinExistence type="predicted"/>
<dbReference type="Proteomes" id="UP001589693">
    <property type="component" value="Unassembled WGS sequence"/>
</dbReference>
<reference evidence="1 2" key="1">
    <citation type="submission" date="2024-09" db="EMBL/GenBank/DDBJ databases">
        <authorList>
            <person name="Sun Q."/>
            <person name="Mori K."/>
        </authorList>
    </citation>
    <scope>NUCLEOTIDE SEQUENCE [LARGE SCALE GENOMIC DNA]</scope>
    <source>
        <strain evidence="1 2">TBRC 7907</strain>
    </source>
</reference>
<dbReference type="EMBL" id="JBHLZU010000019">
    <property type="protein sequence ID" value="MFB9906881.1"/>
    <property type="molecule type" value="Genomic_DNA"/>
</dbReference>
<evidence type="ECO:0000313" key="1">
    <source>
        <dbReference type="EMBL" id="MFB9906881.1"/>
    </source>
</evidence>
<protein>
    <recommendedName>
        <fullName evidence="3">Subtilisin inhibitor domain-containing protein</fullName>
    </recommendedName>
</protein>
<keyword evidence="2" id="KW-1185">Reference proteome</keyword>
<gene>
    <name evidence="1" type="ORF">ACFFQA_23345</name>
</gene>
<evidence type="ECO:0000313" key="2">
    <source>
        <dbReference type="Proteomes" id="UP001589693"/>
    </source>
</evidence>
<sequence length="110" mass="11499">MRTATRTSLLLGGVIAVAMLGLAPATGLAAAKSCHVFVSQKADVELFSAPDPYEKVDSEVLRSGSRTASDCVKTPGPEYAGCGKKGAEWIGLVNSRRFVKATCVVLVTNK</sequence>